<evidence type="ECO:0000313" key="3">
    <source>
        <dbReference type="Proteomes" id="UP000224567"/>
    </source>
</evidence>
<dbReference type="EMBL" id="MLFT02000001">
    <property type="protein sequence ID" value="PHT59504.1"/>
    <property type="molecule type" value="Genomic_DNA"/>
</dbReference>
<gene>
    <name evidence="2" type="ORF">CQW23_01867</name>
</gene>
<dbReference type="PANTHER" id="PTHR33167:SF65">
    <property type="match status" value="1"/>
</dbReference>
<feature type="region of interest" description="Disordered" evidence="1">
    <location>
        <begin position="1043"/>
        <end position="1072"/>
    </location>
</feature>
<sequence>MGTQVHYKGYLPGYYSMRDLSEDSNSSNWPLFYEDKTFTNGQYCNGFMSRTTTDAYPGYNKDVLKEKMLEHESIFKNQVVELHRLHRIQRDMMDEIKREELHRLRTSMDPSYSSSHVGSQVPSEDARKWHITSFPSANSGCPRTCKLGTEVVNSPLRFSKGNSECQLRNGCSSNICEVLEVRPSKVRKMLFDLELPADEYNETDSSEQLQVNGGSFNPSYRVNGNYTVAQESSAKLFHGDDTVAKSNCGNNASTSSTWFRSSNLLTDLNEPAQLEEANPAPVDFLGYGNNHRESRGLNVSAKSNPAFVTSPRETTWNSHHASPNGSLNSLYIANKGKERDWFSSSYGTGNIKGSMAPAPQSLEQEKFPTPFHQVHVMLNKAYQPPGIHLFHHTRNDPWKQRAVHSLETFHINREPNYTHVRSFDGSQMSPHPFANSSVFPNSWSRTVFSRGKPSGDFTQRPSSVHTNPSLLSASVNKTGQASQSHGFFGEKWQISDRSKLNPGLASDLPILGRFDQGSSSAIKVSPVCFPSVAFDSLDRAKVEPLTSERLSTNGFQKILNSPNYRNSTSEKGFDLNLLSESSLDEETPEFDMRLVDGKRELQDPLSVLPWLKAKQSRRNEDIDTMRGVNSTASGFPQAYASPPSCQTNTLKNASSLEDCNASATKEFGETRSIQKILGVPILENSLASKTESSSLVSTCVTLQFSPEGENFGHEQRKMLIDINMPCDLSMTEPEKPDAIEPLVPEKVMETKVNNIRNCFDLNSCITEDEDPFSVESNNVGVKAVLEIDLEAPFVLDAEQTDLQMDMPEEDDKQYEECSQLVEDNPEQKRDEIDRIAAEAIVAISLSSQCILMEEACCDPSDDPLESLRWFVDVVSSFADEPENRPERGPISEDVAIVAHSTAKELDYFEAMTLQLTETKEEDYMPKPFVPEFHTVEDAGATSLTNRPRRGPARRGRQRRDFQRDILPGLVSLSRHEVTEDLQTFGGLMRATGHTWSSGLTRRTGSRNGRSRRTVIESIAPVTVLTTISPPLLHQLNNMEGSLEDKSLTGWGKTTRRPRRQRCPAGNPPAPLT</sequence>
<evidence type="ECO:0000256" key="1">
    <source>
        <dbReference type="SAM" id="MobiDB-lite"/>
    </source>
</evidence>
<dbReference type="InterPro" id="IPR008581">
    <property type="entry name" value="DUF863_pln"/>
</dbReference>
<dbReference type="STRING" id="33114.A0A2G2XPT9"/>
<accession>A0A2G2XPT9</accession>
<dbReference type="OrthoDB" id="630817at2759"/>
<comment type="caution">
    <text evidence="2">The sequence shown here is derived from an EMBL/GenBank/DDBJ whole genome shotgun (WGS) entry which is preliminary data.</text>
</comment>
<organism evidence="2 3">
    <name type="scientific">Capsicum baccatum</name>
    <name type="common">Peruvian pepper</name>
    <dbReference type="NCBI Taxonomy" id="33114"/>
    <lineage>
        <taxon>Eukaryota</taxon>
        <taxon>Viridiplantae</taxon>
        <taxon>Streptophyta</taxon>
        <taxon>Embryophyta</taxon>
        <taxon>Tracheophyta</taxon>
        <taxon>Spermatophyta</taxon>
        <taxon>Magnoliopsida</taxon>
        <taxon>eudicotyledons</taxon>
        <taxon>Gunneridae</taxon>
        <taxon>Pentapetalae</taxon>
        <taxon>asterids</taxon>
        <taxon>lamiids</taxon>
        <taxon>Solanales</taxon>
        <taxon>Solanaceae</taxon>
        <taxon>Solanoideae</taxon>
        <taxon>Capsiceae</taxon>
        <taxon>Capsicum</taxon>
    </lineage>
</organism>
<reference evidence="3" key="2">
    <citation type="journal article" date="2017" name="J. Anim. Genet.">
        <title>Multiple reference genome sequences of hot pepper reveal the massive evolution of plant disease resistance genes by retroduplication.</title>
        <authorList>
            <person name="Kim S."/>
            <person name="Park J."/>
            <person name="Yeom S.-I."/>
            <person name="Kim Y.-M."/>
            <person name="Seo E."/>
            <person name="Kim K.-T."/>
            <person name="Kim M.-S."/>
            <person name="Lee J.M."/>
            <person name="Cheong K."/>
            <person name="Shin H.-S."/>
            <person name="Kim S.-B."/>
            <person name="Han K."/>
            <person name="Lee J."/>
            <person name="Park M."/>
            <person name="Lee H.-A."/>
            <person name="Lee H.-Y."/>
            <person name="Lee Y."/>
            <person name="Oh S."/>
            <person name="Lee J.H."/>
            <person name="Choi E."/>
            <person name="Choi E."/>
            <person name="Lee S.E."/>
            <person name="Jeon J."/>
            <person name="Kim H."/>
            <person name="Choi G."/>
            <person name="Song H."/>
            <person name="Lee J."/>
            <person name="Lee S.-C."/>
            <person name="Kwon J.-K."/>
            <person name="Lee H.-Y."/>
            <person name="Koo N."/>
            <person name="Hong Y."/>
            <person name="Kim R.W."/>
            <person name="Kang W.-H."/>
            <person name="Huh J.H."/>
            <person name="Kang B.-C."/>
            <person name="Yang T.-J."/>
            <person name="Lee Y.-H."/>
            <person name="Bennetzen J.L."/>
            <person name="Choi D."/>
        </authorList>
    </citation>
    <scope>NUCLEOTIDE SEQUENCE [LARGE SCALE GENOMIC DNA]</scope>
    <source>
        <strain evidence="3">cv. PBC81</strain>
    </source>
</reference>
<name>A0A2G2XPT9_CAPBA</name>
<reference evidence="2 3" key="1">
    <citation type="journal article" date="2017" name="Genome Biol.">
        <title>New reference genome sequences of hot pepper reveal the massive evolution of plant disease-resistance genes by retroduplication.</title>
        <authorList>
            <person name="Kim S."/>
            <person name="Park J."/>
            <person name="Yeom S.I."/>
            <person name="Kim Y.M."/>
            <person name="Seo E."/>
            <person name="Kim K.T."/>
            <person name="Kim M.S."/>
            <person name="Lee J.M."/>
            <person name="Cheong K."/>
            <person name="Shin H.S."/>
            <person name="Kim S.B."/>
            <person name="Han K."/>
            <person name="Lee J."/>
            <person name="Park M."/>
            <person name="Lee H.A."/>
            <person name="Lee H.Y."/>
            <person name="Lee Y."/>
            <person name="Oh S."/>
            <person name="Lee J.H."/>
            <person name="Choi E."/>
            <person name="Choi E."/>
            <person name="Lee S.E."/>
            <person name="Jeon J."/>
            <person name="Kim H."/>
            <person name="Choi G."/>
            <person name="Song H."/>
            <person name="Lee J."/>
            <person name="Lee S.C."/>
            <person name="Kwon J.K."/>
            <person name="Lee H.Y."/>
            <person name="Koo N."/>
            <person name="Hong Y."/>
            <person name="Kim R.W."/>
            <person name="Kang W.H."/>
            <person name="Huh J.H."/>
            <person name="Kang B.C."/>
            <person name="Yang T.J."/>
            <person name="Lee Y.H."/>
            <person name="Bennetzen J.L."/>
            <person name="Choi D."/>
        </authorList>
    </citation>
    <scope>NUCLEOTIDE SEQUENCE [LARGE SCALE GENOMIC DNA]</scope>
    <source>
        <strain evidence="3">cv. PBC81</strain>
    </source>
</reference>
<dbReference type="PANTHER" id="PTHR33167">
    <property type="entry name" value="TRANSCRIPTION FACTOR, PUTATIVE (DUF863)-RELATED"/>
    <property type="match status" value="1"/>
</dbReference>
<evidence type="ECO:0000313" key="2">
    <source>
        <dbReference type="EMBL" id="PHT59504.1"/>
    </source>
</evidence>
<feature type="region of interest" description="Disordered" evidence="1">
    <location>
        <begin position="937"/>
        <end position="959"/>
    </location>
</feature>
<protein>
    <submittedName>
        <fullName evidence="2">Uncharacterized protein</fullName>
    </submittedName>
</protein>
<keyword evidence="3" id="KW-1185">Reference proteome</keyword>
<dbReference type="Pfam" id="PF05904">
    <property type="entry name" value="DUF863"/>
    <property type="match status" value="1"/>
</dbReference>
<proteinExistence type="predicted"/>
<feature type="compositionally biased region" description="Basic residues" evidence="1">
    <location>
        <begin position="946"/>
        <end position="957"/>
    </location>
</feature>
<dbReference type="AlphaFoldDB" id="A0A2G2XPT9"/>
<dbReference type="Proteomes" id="UP000224567">
    <property type="component" value="Unassembled WGS sequence"/>
</dbReference>